<name>A0A8X6UP40_NEPPI</name>
<feature type="compositionally biased region" description="Basic and acidic residues" evidence="1">
    <location>
        <begin position="86"/>
        <end position="97"/>
    </location>
</feature>
<evidence type="ECO:0000313" key="3">
    <source>
        <dbReference type="Proteomes" id="UP000887013"/>
    </source>
</evidence>
<dbReference type="OrthoDB" id="10059618at2759"/>
<sequence length="122" mass="14037">MIRLEKPNVDRRLRGVLEELGTGCNRFLTIVKGAGGSASTKTKLDKERTKLFQRELARPHRDDITHDETAGDKKHYQRKTPNCPRVLEENSRSDGRSPTRVARCIHLDDQWRKKSCLPEIDS</sequence>
<feature type="region of interest" description="Disordered" evidence="1">
    <location>
        <begin position="57"/>
        <end position="99"/>
    </location>
</feature>
<dbReference type="EMBL" id="BMAW01132390">
    <property type="protein sequence ID" value="GFU43371.1"/>
    <property type="molecule type" value="Genomic_DNA"/>
</dbReference>
<evidence type="ECO:0000256" key="1">
    <source>
        <dbReference type="SAM" id="MobiDB-lite"/>
    </source>
</evidence>
<protein>
    <submittedName>
        <fullName evidence="2">Otoferlin</fullName>
    </submittedName>
</protein>
<dbReference type="AlphaFoldDB" id="A0A8X6UP40"/>
<comment type="caution">
    <text evidence="2">The sequence shown here is derived from an EMBL/GenBank/DDBJ whole genome shotgun (WGS) entry which is preliminary data.</text>
</comment>
<reference evidence="2" key="1">
    <citation type="submission" date="2020-08" db="EMBL/GenBank/DDBJ databases">
        <title>Multicomponent nature underlies the extraordinary mechanical properties of spider dragline silk.</title>
        <authorList>
            <person name="Kono N."/>
            <person name="Nakamura H."/>
            <person name="Mori M."/>
            <person name="Yoshida Y."/>
            <person name="Ohtoshi R."/>
            <person name="Malay A.D."/>
            <person name="Moran D.A.P."/>
            <person name="Tomita M."/>
            <person name="Numata K."/>
            <person name="Arakawa K."/>
        </authorList>
    </citation>
    <scope>NUCLEOTIDE SEQUENCE</scope>
</reference>
<proteinExistence type="predicted"/>
<organism evidence="2 3">
    <name type="scientific">Nephila pilipes</name>
    <name type="common">Giant wood spider</name>
    <name type="synonym">Nephila maculata</name>
    <dbReference type="NCBI Taxonomy" id="299642"/>
    <lineage>
        <taxon>Eukaryota</taxon>
        <taxon>Metazoa</taxon>
        <taxon>Ecdysozoa</taxon>
        <taxon>Arthropoda</taxon>
        <taxon>Chelicerata</taxon>
        <taxon>Arachnida</taxon>
        <taxon>Araneae</taxon>
        <taxon>Araneomorphae</taxon>
        <taxon>Entelegynae</taxon>
        <taxon>Araneoidea</taxon>
        <taxon>Nephilidae</taxon>
        <taxon>Nephila</taxon>
    </lineage>
</organism>
<dbReference type="Proteomes" id="UP000887013">
    <property type="component" value="Unassembled WGS sequence"/>
</dbReference>
<accession>A0A8X6UP40</accession>
<feature type="compositionally biased region" description="Basic and acidic residues" evidence="1">
    <location>
        <begin position="57"/>
        <end position="74"/>
    </location>
</feature>
<gene>
    <name evidence="2" type="primary">X975_20360</name>
    <name evidence="2" type="ORF">NPIL_238971</name>
</gene>
<evidence type="ECO:0000313" key="2">
    <source>
        <dbReference type="EMBL" id="GFU43371.1"/>
    </source>
</evidence>
<keyword evidence="3" id="KW-1185">Reference proteome</keyword>